<name>A0A1J1LIA8_9CYAN</name>
<gene>
    <name evidence="1" type="ORF">PL9214291347</name>
</gene>
<sequence length="48" mass="5657">MNAENLTTEVIWEKVHSELQTHPEACLVFDDTVLDKRFSSKIELVRRQ</sequence>
<dbReference type="STRING" id="671072.PL9214291347"/>
<accession>A0A1J1LIA8</accession>
<dbReference type="EMBL" id="CZDF01000132">
    <property type="protein sequence ID" value="CUR31754.1"/>
    <property type="molecule type" value="Genomic_DNA"/>
</dbReference>
<reference evidence="2" key="1">
    <citation type="submission" date="2015-10" db="EMBL/GenBank/DDBJ databases">
        <authorList>
            <person name="Regsiter A."/>
            <person name="william w."/>
        </authorList>
    </citation>
    <scope>NUCLEOTIDE SEQUENCE [LARGE SCALE GENOMIC DNA]</scope>
</reference>
<proteinExistence type="predicted"/>
<evidence type="ECO:0000313" key="2">
    <source>
        <dbReference type="Proteomes" id="UP000184315"/>
    </source>
</evidence>
<keyword evidence="2" id="KW-1185">Reference proteome</keyword>
<evidence type="ECO:0000313" key="1">
    <source>
        <dbReference type="EMBL" id="CUR31754.1"/>
    </source>
</evidence>
<dbReference type="Proteomes" id="UP000184315">
    <property type="component" value="Unassembled WGS sequence"/>
</dbReference>
<protein>
    <submittedName>
        <fullName evidence="1">Uncharacterized protein</fullName>
    </submittedName>
</protein>
<dbReference type="AlphaFoldDB" id="A0A1J1LIA8"/>
<organism evidence="1 2">
    <name type="scientific">Planktothrix tepida PCC 9214</name>
    <dbReference type="NCBI Taxonomy" id="671072"/>
    <lineage>
        <taxon>Bacteria</taxon>
        <taxon>Bacillati</taxon>
        <taxon>Cyanobacteriota</taxon>
        <taxon>Cyanophyceae</taxon>
        <taxon>Oscillatoriophycideae</taxon>
        <taxon>Oscillatoriales</taxon>
        <taxon>Microcoleaceae</taxon>
        <taxon>Planktothrix</taxon>
    </lineage>
</organism>